<dbReference type="EMBL" id="NEKC01000015">
    <property type="protein sequence ID" value="OTA28536.1"/>
    <property type="molecule type" value="Genomic_DNA"/>
</dbReference>
<dbReference type="InterPro" id="IPR036653">
    <property type="entry name" value="CinA-like_C"/>
</dbReference>
<evidence type="ECO:0000259" key="1">
    <source>
        <dbReference type="Pfam" id="PF02464"/>
    </source>
</evidence>
<sequence>MSAAEDLLDLCRARGMKICCAESLTGGLLADAFVSVPGASDTYRGSVNTYAVDSKASILGVSSEWLAAHGPVNSFTAESMASGALHLFGCDGEGLNEERSGIALSTTGVAGPGPDGDIPAGTVFLGCALSDGSVRTRECHFSGGRAEVRRKAVEAALDLGLSALRDSRS</sequence>
<dbReference type="NCBIfam" id="TIGR00199">
    <property type="entry name" value="PncC_domain"/>
    <property type="match status" value="1"/>
</dbReference>
<feature type="domain" description="CinA C-terminal" evidence="1">
    <location>
        <begin position="3"/>
        <end position="159"/>
    </location>
</feature>
<dbReference type="Proteomes" id="UP000243540">
    <property type="component" value="Unassembled WGS sequence"/>
</dbReference>
<accession>A0A1Y2SSX6</accession>
<dbReference type="Pfam" id="PF02464">
    <property type="entry name" value="CinA"/>
    <property type="match status" value="1"/>
</dbReference>
<dbReference type="AlphaFoldDB" id="A0A1Y2SSX6"/>
<dbReference type="Gene3D" id="3.90.950.20">
    <property type="entry name" value="CinA-like"/>
    <property type="match status" value="1"/>
</dbReference>
<name>A0A1Y2SSX6_9BIFI</name>
<organism evidence="2 3">
    <name type="scientific">Alloscardovia macacae</name>
    <dbReference type="NCBI Taxonomy" id="1160091"/>
    <lineage>
        <taxon>Bacteria</taxon>
        <taxon>Bacillati</taxon>
        <taxon>Actinomycetota</taxon>
        <taxon>Actinomycetes</taxon>
        <taxon>Bifidobacteriales</taxon>
        <taxon>Bifidobacteriaceae</taxon>
        <taxon>Alloscardovia</taxon>
    </lineage>
</organism>
<reference evidence="2 3" key="1">
    <citation type="submission" date="2017-04" db="EMBL/GenBank/DDBJ databases">
        <title>Draft genome sequences of Alloscardovia macacae UMA81211 and UMA81212 isolated from the feces of a rhesus macaque (Macaca mulatta).</title>
        <authorList>
            <person name="Albert K."/>
            <person name="Sela D.A."/>
        </authorList>
    </citation>
    <scope>NUCLEOTIDE SEQUENCE [LARGE SCALE GENOMIC DNA]</scope>
    <source>
        <strain evidence="2 3">UMA81212</strain>
    </source>
</reference>
<comment type="caution">
    <text evidence="2">The sequence shown here is derived from an EMBL/GenBank/DDBJ whole genome shotgun (WGS) entry which is preliminary data.</text>
</comment>
<dbReference type="SUPFAM" id="SSF142433">
    <property type="entry name" value="CinA-like"/>
    <property type="match status" value="1"/>
</dbReference>
<evidence type="ECO:0000313" key="3">
    <source>
        <dbReference type="Proteomes" id="UP000243540"/>
    </source>
</evidence>
<proteinExistence type="predicted"/>
<gene>
    <name evidence="2" type="ORF">B9T39_06575</name>
</gene>
<dbReference type="STRING" id="1160091.B9T39_06575"/>
<protein>
    <recommendedName>
        <fullName evidence="1">CinA C-terminal domain-containing protein</fullName>
    </recommendedName>
</protein>
<dbReference type="InterPro" id="IPR008136">
    <property type="entry name" value="CinA_C"/>
</dbReference>
<evidence type="ECO:0000313" key="2">
    <source>
        <dbReference type="EMBL" id="OTA28536.1"/>
    </source>
</evidence>
<dbReference type="RefSeq" id="WP_257639526.1">
    <property type="nucleotide sequence ID" value="NZ_NEKB01000018.1"/>
</dbReference>